<evidence type="ECO:0000256" key="5">
    <source>
        <dbReference type="ARBA" id="ARBA00022840"/>
    </source>
</evidence>
<keyword evidence="4 8" id="KW-0418">Kinase</keyword>
<dbReference type="PANTHER" id="PTHR24346">
    <property type="entry name" value="MAP/MICROTUBULE AFFINITY-REGULATING KINASE"/>
    <property type="match status" value="1"/>
</dbReference>
<feature type="region of interest" description="Disordered" evidence="6">
    <location>
        <begin position="284"/>
        <end position="322"/>
    </location>
</feature>
<keyword evidence="9" id="KW-1185">Reference proteome</keyword>
<dbReference type="PANTHER" id="PTHR24346:SF82">
    <property type="entry name" value="KP78A-RELATED"/>
    <property type="match status" value="1"/>
</dbReference>
<keyword evidence="3" id="KW-0547">Nucleotide-binding</keyword>
<dbReference type="InterPro" id="IPR008271">
    <property type="entry name" value="Ser/Thr_kinase_AS"/>
</dbReference>
<dbReference type="OrthoDB" id="193931at2759"/>
<keyword evidence="5" id="KW-0067">ATP-binding</keyword>
<feature type="compositionally biased region" description="Polar residues" evidence="6">
    <location>
        <begin position="284"/>
        <end position="293"/>
    </location>
</feature>
<evidence type="ECO:0000256" key="4">
    <source>
        <dbReference type="ARBA" id="ARBA00022777"/>
    </source>
</evidence>
<dbReference type="OMA" id="TNEYAHT"/>
<evidence type="ECO:0000256" key="6">
    <source>
        <dbReference type="SAM" id="MobiDB-lite"/>
    </source>
</evidence>
<sequence>MGGRVGEYEVGRTIASGAFSKVKLAVHVPTGKQCVAKILPKTNEHVENDIRVEISILRKVRHPHVVQLIEILESPRHYYIILEPVLGGDLCSLVMGMQHGIPEKETAALFLQLVQGVHACHRNGVAHRDLKPENILLTPDRQVKISDFGLSRLHRVSNFSAQAAEFAKTLTGTLAYVSPEVLAGQYDAFKADLWSLGCILYVMLTSHFPFGSAVGPELERRISAGEVNPLPPSVSGAARDLTMSLLLMNPKERPSLDDVINHPFFVLQGEDGAVESLRRTKSDGNLVTGSADTFEQVEVEDDGAGSPASPPGNQRRRRIIPA</sequence>
<dbReference type="PROSITE" id="PS00108">
    <property type="entry name" value="PROTEIN_KINASE_ST"/>
    <property type="match status" value="1"/>
</dbReference>
<dbReference type="Proteomes" id="UP000051952">
    <property type="component" value="Unassembled WGS sequence"/>
</dbReference>
<keyword evidence="1" id="KW-0723">Serine/threonine-protein kinase</keyword>
<dbReference type="EMBL" id="CYKH01001680">
    <property type="protein sequence ID" value="CUI14844.1"/>
    <property type="molecule type" value="Genomic_DNA"/>
</dbReference>
<name>A0A0S4KMV7_BODSA</name>
<evidence type="ECO:0000256" key="2">
    <source>
        <dbReference type="ARBA" id="ARBA00022679"/>
    </source>
</evidence>
<dbReference type="VEuPathDB" id="TriTrypDB:BSAL_17865"/>
<dbReference type="CDD" id="cd14003">
    <property type="entry name" value="STKc_AMPK-like"/>
    <property type="match status" value="1"/>
</dbReference>
<proteinExistence type="predicted"/>
<dbReference type="Pfam" id="PF00069">
    <property type="entry name" value="Pkinase"/>
    <property type="match status" value="1"/>
</dbReference>
<dbReference type="GO" id="GO:0005737">
    <property type="term" value="C:cytoplasm"/>
    <property type="evidence" value="ECO:0007669"/>
    <property type="project" value="TreeGrafter"/>
</dbReference>
<dbReference type="GO" id="GO:0004674">
    <property type="term" value="F:protein serine/threonine kinase activity"/>
    <property type="evidence" value="ECO:0007669"/>
    <property type="project" value="UniProtKB-KW"/>
</dbReference>
<dbReference type="SUPFAM" id="SSF56112">
    <property type="entry name" value="Protein kinase-like (PK-like)"/>
    <property type="match status" value="1"/>
</dbReference>
<dbReference type="Gene3D" id="1.10.510.10">
    <property type="entry name" value="Transferase(Phosphotransferase) domain 1"/>
    <property type="match status" value="1"/>
</dbReference>
<dbReference type="PROSITE" id="PS50011">
    <property type="entry name" value="PROTEIN_KINASE_DOM"/>
    <property type="match status" value="1"/>
</dbReference>
<gene>
    <name evidence="8" type="ORF">BSAL_17865</name>
</gene>
<dbReference type="InterPro" id="IPR011009">
    <property type="entry name" value="Kinase-like_dom_sf"/>
</dbReference>
<dbReference type="GO" id="GO:0005524">
    <property type="term" value="F:ATP binding"/>
    <property type="evidence" value="ECO:0007669"/>
    <property type="project" value="UniProtKB-KW"/>
</dbReference>
<organism evidence="8 9">
    <name type="scientific">Bodo saltans</name>
    <name type="common">Flagellated protozoan</name>
    <dbReference type="NCBI Taxonomy" id="75058"/>
    <lineage>
        <taxon>Eukaryota</taxon>
        <taxon>Discoba</taxon>
        <taxon>Euglenozoa</taxon>
        <taxon>Kinetoplastea</taxon>
        <taxon>Metakinetoplastina</taxon>
        <taxon>Eubodonida</taxon>
        <taxon>Bodonidae</taxon>
        <taxon>Bodo</taxon>
    </lineage>
</organism>
<feature type="domain" description="Protein kinase" evidence="7">
    <location>
        <begin position="8"/>
        <end position="265"/>
    </location>
</feature>
<evidence type="ECO:0000256" key="1">
    <source>
        <dbReference type="ARBA" id="ARBA00022527"/>
    </source>
</evidence>
<reference evidence="9" key="1">
    <citation type="submission" date="2015-09" db="EMBL/GenBank/DDBJ databases">
        <authorList>
            <consortium name="Pathogen Informatics"/>
        </authorList>
    </citation>
    <scope>NUCLEOTIDE SEQUENCE [LARGE SCALE GENOMIC DNA]</scope>
    <source>
        <strain evidence="9">Lake Konstanz</strain>
    </source>
</reference>
<dbReference type="FunFam" id="1.10.510.10:FF:000571">
    <property type="entry name" value="Maternal embryonic leucine zipper kinase"/>
    <property type="match status" value="1"/>
</dbReference>
<evidence type="ECO:0000313" key="8">
    <source>
        <dbReference type="EMBL" id="CUI14844.1"/>
    </source>
</evidence>
<dbReference type="AlphaFoldDB" id="A0A0S4KMV7"/>
<evidence type="ECO:0000256" key="3">
    <source>
        <dbReference type="ARBA" id="ARBA00022741"/>
    </source>
</evidence>
<accession>A0A0S4KMV7</accession>
<protein>
    <submittedName>
        <fullName evidence="8">Protein kinase, putative</fullName>
    </submittedName>
</protein>
<evidence type="ECO:0000259" key="7">
    <source>
        <dbReference type="PROSITE" id="PS50011"/>
    </source>
</evidence>
<dbReference type="InterPro" id="IPR000719">
    <property type="entry name" value="Prot_kinase_dom"/>
</dbReference>
<keyword evidence="2" id="KW-0808">Transferase</keyword>
<dbReference type="GO" id="GO:0035556">
    <property type="term" value="P:intracellular signal transduction"/>
    <property type="evidence" value="ECO:0007669"/>
    <property type="project" value="TreeGrafter"/>
</dbReference>
<evidence type="ECO:0000313" key="9">
    <source>
        <dbReference type="Proteomes" id="UP000051952"/>
    </source>
</evidence>
<dbReference type="SMART" id="SM00220">
    <property type="entry name" value="S_TKc"/>
    <property type="match status" value="1"/>
</dbReference>